<proteinExistence type="predicted"/>
<dbReference type="GO" id="GO:0030604">
    <property type="term" value="F:1-deoxy-D-xylulose-5-phosphate reductoisomerase activity"/>
    <property type="evidence" value="ECO:0007669"/>
    <property type="project" value="InterPro"/>
</dbReference>
<evidence type="ECO:0000313" key="3">
    <source>
        <dbReference type="Proteomes" id="UP001291623"/>
    </source>
</evidence>
<dbReference type="GO" id="GO:0070402">
    <property type="term" value="F:NADPH binding"/>
    <property type="evidence" value="ECO:0007669"/>
    <property type="project" value="TreeGrafter"/>
</dbReference>
<evidence type="ECO:0000256" key="1">
    <source>
        <dbReference type="SAM" id="MobiDB-lite"/>
    </source>
</evidence>
<feature type="compositionally biased region" description="Low complexity" evidence="1">
    <location>
        <begin position="158"/>
        <end position="172"/>
    </location>
</feature>
<gene>
    <name evidence="2" type="ORF">RND71_031905</name>
</gene>
<dbReference type="GO" id="GO:0051484">
    <property type="term" value="P:isopentenyl diphosphate biosynthetic process, methylerythritol 4-phosphate pathway involved in terpenoid biosynthetic process"/>
    <property type="evidence" value="ECO:0007669"/>
    <property type="project" value="TreeGrafter"/>
</dbReference>
<dbReference type="EMBL" id="JAVYJV010000017">
    <property type="protein sequence ID" value="KAK4349150.1"/>
    <property type="molecule type" value="Genomic_DNA"/>
</dbReference>
<dbReference type="AlphaFoldDB" id="A0AAE1V636"/>
<reference evidence="2" key="1">
    <citation type="submission" date="2023-12" db="EMBL/GenBank/DDBJ databases">
        <title>Genome assembly of Anisodus tanguticus.</title>
        <authorList>
            <person name="Wang Y.-J."/>
        </authorList>
    </citation>
    <scope>NUCLEOTIDE SEQUENCE</scope>
    <source>
        <strain evidence="2">KB-2021</strain>
        <tissue evidence="2">Leaf</tissue>
    </source>
</reference>
<organism evidence="2 3">
    <name type="scientific">Anisodus tanguticus</name>
    <dbReference type="NCBI Taxonomy" id="243964"/>
    <lineage>
        <taxon>Eukaryota</taxon>
        <taxon>Viridiplantae</taxon>
        <taxon>Streptophyta</taxon>
        <taxon>Embryophyta</taxon>
        <taxon>Tracheophyta</taxon>
        <taxon>Spermatophyta</taxon>
        <taxon>Magnoliopsida</taxon>
        <taxon>eudicotyledons</taxon>
        <taxon>Gunneridae</taxon>
        <taxon>Pentapetalae</taxon>
        <taxon>asterids</taxon>
        <taxon>lamiids</taxon>
        <taxon>Solanales</taxon>
        <taxon>Solanaceae</taxon>
        <taxon>Solanoideae</taxon>
        <taxon>Hyoscyameae</taxon>
        <taxon>Anisodus</taxon>
    </lineage>
</organism>
<evidence type="ECO:0000313" key="2">
    <source>
        <dbReference type="EMBL" id="KAK4349150.1"/>
    </source>
</evidence>
<name>A0AAE1V636_9SOLA</name>
<keyword evidence="3" id="KW-1185">Reference proteome</keyword>
<sequence>MIMPVVIFEDVPSPENQKVRKSGKFNALNEKEHLQIMGTQKYIQNQHHRCNDKRDYKFRKLTGFFIAKADLWQPRLVSPVIGNSHKANEFSCFHSLNIPLTNADWPIEKLKEVISGDALKYPNWNMGKRSLLILPLYLIRRVVYGGVNHPSNAPKINSRPGPDGRAAAARSPDNVKYPSMDLAYTIGQAGGTMIGAPSAAKEKALEKDNCEKLPQNSLSLLRCINHNVEHDLDCTCNQELAQIEQFIMVSDYMQCESRDFSAILQQKIEGFAVEI</sequence>
<dbReference type="PANTHER" id="PTHR30525:SF0">
    <property type="entry name" value="1-DEOXY-D-XYLULOSE 5-PHOSPHATE REDUCTOISOMERASE, CHLOROPLASTIC"/>
    <property type="match status" value="1"/>
</dbReference>
<dbReference type="Proteomes" id="UP001291623">
    <property type="component" value="Unassembled WGS sequence"/>
</dbReference>
<dbReference type="PANTHER" id="PTHR30525">
    <property type="entry name" value="1-DEOXY-D-XYLULOSE 5-PHOSPHATE REDUCTOISOMERASE"/>
    <property type="match status" value="1"/>
</dbReference>
<accession>A0AAE1V636</accession>
<dbReference type="InterPro" id="IPR036169">
    <property type="entry name" value="DXPR_C_sf"/>
</dbReference>
<feature type="region of interest" description="Disordered" evidence="1">
    <location>
        <begin position="150"/>
        <end position="173"/>
    </location>
</feature>
<dbReference type="SUPFAM" id="SSF69055">
    <property type="entry name" value="1-deoxy-D-xylulose-5-phosphate reductoisomerase, C-terminal domain"/>
    <property type="match status" value="1"/>
</dbReference>
<dbReference type="InterPro" id="IPR003821">
    <property type="entry name" value="DXP_reductoisomerase"/>
</dbReference>
<dbReference type="GO" id="GO:0030145">
    <property type="term" value="F:manganese ion binding"/>
    <property type="evidence" value="ECO:0007669"/>
    <property type="project" value="TreeGrafter"/>
</dbReference>
<comment type="caution">
    <text evidence="2">The sequence shown here is derived from an EMBL/GenBank/DDBJ whole genome shotgun (WGS) entry which is preliminary data.</text>
</comment>
<protein>
    <submittedName>
        <fullName evidence="2">Uncharacterized protein</fullName>
    </submittedName>
</protein>